<gene>
    <name evidence="1" type="ORF">EVA_04179</name>
</gene>
<evidence type="ECO:0000313" key="1">
    <source>
        <dbReference type="EMBL" id="EJX07721.1"/>
    </source>
</evidence>
<name>J9D4U4_9ZZZZ</name>
<dbReference type="EMBL" id="AMCI01000807">
    <property type="protein sequence ID" value="EJX07721.1"/>
    <property type="molecule type" value="Genomic_DNA"/>
</dbReference>
<proteinExistence type="predicted"/>
<sequence>MIKKIWAWLPVVVLVLLTGCRTAKQEEPSKGSAPGLSVKAVDNYKKKIVANWQRQACVTGKMQFVLQAKGKETKVGGQLRMKYGEVIQLSMAVLGFEVGRLEFTPQGVLIIDRVNKQYVRAAYTDLSFLRQARIDFNALQALFWNQLFYPGQRDVAAVLSRFRYEDAGNYAVLSLSDTPKLNYRFTTQTEEGLINRVEVSGKTGGKESLEWSYDRFVQLDGRFFPSVMQCRVKGLSQPVGFSLELSRLDNNGKWSTQTTVSSRYRERNAEELLQRLLSR</sequence>
<dbReference type="PROSITE" id="PS51257">
    <property type="entry name" value="PROKAR_LIPOPROTEIN"/>
    <property type="match status" value="1"/>
</dbReference>
<reference evidence="1" key="1">
    <citation type="journal article" date="2012" name="PLoS ONE">
        <title>Gene sets for utilization of primary and secondary nutrition supplies in the distal gut of endangered iberian lynx.</title>
        <authorList>
            <person name="Alcaide M."/>
            <person name="Messina E."/>
            <person name="Richter M."/>
            <person name="Bargiela R."/>
            <person name="Peplies J."/>
            <person name="Huws S.A."/>
            <person name="Newbold C.J."/>
            <person name="Golyshin P.N."/>
            <person name="Simon M.A."/>
            <person name="Lopez G."/>
            <person name="Yakimov M.M."/>
            <person name="Ferrer M."/>
        </authorList>
    </citation>
    <scope>NUCLEOTIDE SEQUENCE</scope>
</reference>
<dbReference type="InterPro" id="IPR025634">
    <property type="entry name" value="DUF4292"/>
</dbReference>
<keyword evidence="1" id="KW-0449">Lipoprotein</keyword>
<comment type="caution">
    <text evidence="1">The sequence shown here is derived from an EMBL/GenBank/DDBJ whole genome shotgun (WGS) entry which is preliminary data.</text>
</comment>
<accession>J9D4U4</accession>
<dbReference type="AlphaFoldDB" id="J9D4U4"/>
<protein>
    <submittedName>
        <fullName evidence="1">Lipoprotein</fullName>
    </submittedName>
</protein>
<organism evidence="1">
    <name type="scientific">gut metagenome</name>
    <dbReference type="NCBI Taxonomy" id="749906"/>
    <lineage>
        <taxon>unclassified sequences</taxon>
        <taxon>metagenomes</taxon>
        <taxon>organismal metagenomes</taxon>
    </lineage>
</organism>
<dbReference type="Pfam" id="PF14125">
    <property type="entry name" value="DUF4292"/>
    <property type="match status" value="1"/>
</dbReference>